<keyword evidence="4 10" id="KW-0808">Transferase</keyword>
<dbReference type="EC" id="2.4.-.-" evidence="10"/>
<feature type="transmembrane region" description="Helical" evidence="8">
    <location>
        <begin position="315"/>
        <end position="335"/>
    </location>
</feature>
<dbReference type="GO" id="GO:0010041">
    <property type="term" value="P:response to iron(III) ion"/>
    <property type="evidence" value="ECO:0007669"/>
    <property type="project" value="TreeGrafter"/>
</dbReference>
<dbReference type="GO" id="GO:0005886">
    <property type="term" value="C:plasma membrane"/>
    <property type="evidence" value="ECO:0007669"/>
    <property type="project" value="UniProtKB-SubCell"/>
</dbReference>
<comment type="subcellular location">
    <subcellularLocation>
        <location evidence="1">Cell membrane</location>
        <topology evidence="1">Multi-pass membrane protein</topology>
    </subcellularLocation>
</comment>
<dbReference type="RefSeq" id="WP_244701306.1">
    <property type="nucleotide sequence ID" value="NZ_BAAADN010000026.1"/>
</dbReference>
<dbReference type="GeneID" id="71762672"/>
<dbReference type="Pfam" id="PF13231">
    <property type="entry name" value="PMT_2"/>
    <property type="match status" value="1"/>
</dbReference>
<feature type="transmembrane region" description="Helical" evidence="8">
    <location>
        <begin position="263"/>
        <end position="283"/>
    </location>
</feature>
<feature type="transmembrane region" description="Helical" evidence="8">
    <location>
        <begin position="370"/>
        <end position="389"/>
    </location>
</feature>
<feature type="transmembrane region" description="Helical" evidence="8">
    <location>
        <begin position="208"/>
        <end position="231"/>
    </location>
</feature>
<feature type="transmembrane region" description="Helical" evidence="8">
    <location>
        <begin position="134"/>
        <end position="153"/>
    </location>
</feature>
<protein>
    <submittedName>
        <fullName evidence="10">Glycosyltransferase family 39 protein</fullName>
        <ecNumber evidence="10">2.4.-.-</ecNumber>
    </submittedName>
</protein>
<feature type="transmembrane region" description="Helical" evidence="8">
    <location>
        <begin position="82"/>
        <end position="103"/>
    </location>
</feature>
<dbReference type="KEGG" id="hdo:MUK72_12450"/>
<dbReference type="Proteomes" id="UP000830542">
    <property type="component" value="Chromosome"/>
</dbReference>
<proteinExistence type="predicted"/>
<keyword evidence="6 8" id="KW-1133">Transmembrane helix</keyword>
<dbReference type="GO" id="GO:0008610">
    <property type="term" value="P:lipid biosynthetic process"/>
    <property type="evidence" value="ECO:0007669"/>
    <property type="project" value="UniProtKB-ARBA"/>
</dbReference>
<keyword evidence="3 10" id="KW-0328">Glycosyltransferase</keyword>
<dbReference type="EMBL" id="CP095005">
    <property type="protein sequence ID" value="UOO94769.1"/>
    <property type="molecule type" value="Genomic_DNA"/>
</dbReference>
<evidence type="ECO:0000256" key="4">
    <source>
        <dbReference type="ARBA" id="ARBA00022679"/>
    </source>
</evidence>
<dbReference type="InterPro" id="IPR038731">
    <property type="entry name" value="RgtA/B/C-like"/>
</dbReference>
<sequence length="512" mass="56871">MRQLKDQPVNVLAGAIVLLGAVLRVFHLGHHDLWLDEALSYHFVTSRTLPELLFSVPLVDPHPPLYYAILDIWTGIAGTSEIALRFPSAVFGTAAVGAFYILVKGVFNKTVGSIAALLMAVSPFYIRYSQEARNYALGVLLVILSTLFLHRAIKHKTRQDYSGYVITAVLLGYTHVWGLFVLAAHAIYVFSALAFFHPKRRTVSWRPWLVEYVAIGLLLSPWVSVLIWRTLFSVSDTALGSIAPPSVAMLLLMPAEWMTGDKFHHALGLLVPAAIIAGGAWFGHAAVRLYGDHVEYWLGNVLPLRERSEDTFDSSGLLFAALLIVPIAIGITISYLVRPIYYTRSTIFAAVGFYAFLAKGTNMARELRGGQVVAIVLVLGLVLPLPGYYNEDSVEPWGEVTDPIQQRSDGDDLILITDQYMQVPFEYYAADSEATIRTVAENPNRNIGIRPLYPSTIPTEIREMAATYDTVWLVLSHTTKRHNNRIIKQVNATHQVVKTNEVPGVRILKFSG</sequence>
<feature type="transmembrane region" description="Helical" evidence="8">
    <location>
        <begin position="341"/>
        <end position="358"/>
    </location>
</feature>
<keyword evidence="7 8" id="KW-0472">Membrane</keyword>
<dbReference type="PANTHER" id="PTHR33908">
    <property type="entry name" value="MANNOSYLTRANSFERASE YKCB-RELATED"/>
    <property type="match status" value="1"/>
</dbReference>
<keyword evidence="11" id="KW-1185">Reference proteome</keyword>
<feature type="transmembrane region" description="Helical" evidence="8">
    <location>
        <begin position="165"/>
        <end position="196"/>
    </location>
</feature>
<evidence type="ECO:0000256" key="5">
    <source>
        <dbReference type="ARBA" id="ARBA00022692"/>
    </source>
</evidence>
<evidence type="ECO:0000256" key="3">
    <source>
        <dbReference type="ARBA" id="ARBA00022676"/>
    </source>
</evidence>
<evidence type="ECO:0000256" key="2">
    <source>
        <dbReference type="ARBA" id="ARBA00022475"/>
    </source>
</evidence>
<keyword evidence="2" id="KW-1003">Cell membrane</keyword>
<dbReference type="AlphaFoldDB" id="A0AAX3AL38"/>
<evidence type="ECO:0000259" key="9">
    <source>
        <dbReference type="Pfam" id="PF13231"/>
    </source>
</evidence>
<evidence type="ECO:0000256" key="1">
    <source>
        <dbReference type="ARBA" id="ARBA00004651"/>
    </source>
</evidence>
<evidence type="ECO:0000256" key="8">
    <source>
        <dbReference type="SAM" id="Phobius"/>
    </source>
</evidence>
<evidence type="ECO:0000313" key="10">
    <source>
        <dbReference type="EMBL" id="UOO94769.1"/>
    </source>
</evidence>
<keyword evidence="5 8" id="KW-0812">Transmembrane</keyword>
<evidence type="ECO:0000313" key="11">
    <source>
        <dbReference type="Proteomes" id="UP000830542"/>
    </source>
</evidence>
<evidence type="ECO:0000256" key="7">
    <source>
        <dbReference type="ARBA" id="ARBA00023136"/>
    </source>
</evidence>
<gene>
    <name evidence="10" type="ORF">MUK72_12450</name>
</gene>
<feature type="domain" description="Glycosyltransferase RgtA/B/C/D-like" evidence="9">
    <location>
        <begin position="62"/>
        <end position="228"/>
    </location>
</feature>
<evidence type="ECO:0000256" key="6">
    <source>
        <dbReference type="ARBA" id="ARBA00022989"/>
    </source>
</evidence>
<dbReference type="GO" id="GO:0016763">
    <property type="term" value="F:pentosyltransferase activity"/>
    <property type="evidence" value="ECO:0007669"/>
    <property type="project" value="TreeGrafter"/>
</dbReference>
<dbReference type="InterPro" id="IPR050297">
    <property type="entry name" value="LipidA_mod_glycosyltrf_83"/>
</dbReference>
<reference evidence="10" key="1">
    <citation type="submission" date="2022-04" db="EMBL/GenBank/DDBJ databases">
        <title>Sequencing and genomic assembly of Halococcus dombrowskii.</title>
        <authorList>
            <person name="Lim S.W."/>
            <person name="MacLea K.S."/>
        </authorList>
    </citation>
    <scope>NUCLEOTIDE SEQUENCE</scope>
    <source>
        <strain evidence="10">H4</strain>
    </source>
</reference>
<dbReference type="PANTHER" id="PTHR33908:SF3">
    <property type="entry name" value="UNDECAPRENYL PHOSPHATE-ALPHA-4-AMINO-4-DEOXY-L-ARABINOSE ARABINOSYL TRANSFERASE"/>
    <property type="match status" value="1"/>
</dbReference>
<accession>A0AAX3AL38</accession>
<feature type="transmembrane region" description="Helical" evidence="8">
    <location>
        <begin position="9"/>
        <end position="27"/>
    </location>
</feature>
<organism evidence="10 11">
    <name type="scientific">Halococcus dombrowskii</name>
    <dbReference type="NCBI Taxonomy" id="179637"/>
    <lineage>
        <taxon>Archaea</taxon>
        <taxon>Methanobacteriati</taxon>
        <taxon>Methanobacteriota</taxon>
        <taxon>Stenosarchaea group</taxon>
        <taxon>Halobacteria</taxon>
        <taxon>Halobacteriales</taxon>
        <taxon>Halococcaceae</taxon>
        <taxon>Halococcus</taxon>
    </lineage>
</organism>
<name>A0AAX3AL38_HALDO</name>